<organism evidence="2 3">
    <name type="scientific">Chitinophaga flava</name>
    <dbReference type="NCBI Taxonomy" id="2259036"/>
    <lineage>
        <taxon>Bacteria</taxon>
        <taxon>Pseudomonadati</taxon>
        <taxon>Bacteroidota</taxon>
        <taxon>Chitinophagia</taxon>
        <taxon>Chitinophagales</taxon>
        <taxon>Chitinophagaceae</taxon>
        <taxon>Chitinophaga</taxon>
    </lineage>
</organism>
<dbReference type="RefSeq" id="WP_113615656.1">
    <property type="nucleotide sequence ID" value="NZ_QFFJ01000001.1"/>
</dbReference>
<proteinExistence type="predicted"/>
<dbReference type="Pfam" id="PF12680">
    <property type="entry name" value="SnoaL_2"/>
    <property type="match status" value="1"/>
</dbReference>
<evidence type="ECO:0000259" key="1">
    <source>
        <dbReference type="Pfam" id="PF12680"/>
    </source>
</evidence>
<accession>A0A365Y3I2</accession>
<name>A0A365Y3I2_9BACT</name>
<sequence length="108" mass="11880">MTSAGTTVEQFITALNQEDMTTAGALLAPDFKFVGVLGTRDGAAVYMEDMGRMKIKYNIHKLFEDGNDVCVICDYIMGGVTVFGTSWYQLTDGRISSLRAVFDPRPLL</sequence>
<comment type="caution">
    <text evidence="2">The sequence shown here is derived from an EMBL/GenBank/DDBJ whole genome shotgun (WGS) entry which is preliminary data.</text>
</comment>
<dbReference type="Proteomes" id="UP000253410">
    <property type="component" value="Unassembled WGS sequence"/>
</dbReference>
<protein>
    <submittedName>
        <fullName evidence="2">Nuclear transport factor 2 family protein</fullName>
    </submittedName>
</protein>
<dbReference type="EMBL" id="QFFJ01000001">
    <property type="protein sequence ID" value="RBL93060.1"/>
    <property type="molecule type" value="Genomic_DNA"/>
</dbReference>
<dbReference type="InterPro" id="IPR037401">
    <property type="entry name" value="SnoaL-like"/>
</dbReference>
<keyword evidence="3" id="KW-1185">Reference proteome</keyword>
<gene>
    <name evidence="2" type="ORF">DF182_10955</name>
</gene>
<dbReference type="AlphaFoldDB" id="A0A365Y3I2"/>
<feature type="domain" description="SnoaL-like" evidence="1">
    <location>
        <begin position="8"/>
        <end position="96"/>
    </location>
</feature>
<evidence type="ECO:0000313" key="2">
    <source>
        <dbReference type="EMBL" id="RBL93060.1"/>
    </source>
</evidence>
<dbReference type="Gene3D" id="3.10.450.50">
    <property type="match status" value="1"/>
</dbReference>
<dbReference type="InterPro" id="IPR032710">
    <property type="entry name" value="NTF2-like_dom_sf"/>
</dbReference>
<dbReference type="SUPFAM" id="SSF54427">
    <property type="entry name" value="NTF2-like"/>
    <property type="match status" value="1"/>
</dbReference>
<dbReference type="OrthoDB" id="795653at2"/>
<evidence type="ECO:0000313" key="3">
    <source>
        <dbReference type="Proteomes" id="UP000253410"/>
    </source>
</evidence>
<reference evidence="2 3" key="1">
    <citation type="submission" date="2018-05" db="EMBL/GenBank/DDBJ databases">
        <title>Chitinophaga sp. K3CV102501T nov., isolated from isolated from a monsoon evergreen broad-leaved forest soil.</title>
        <authorList>
            <person name="Lv Y."/>
        </authorList>
    </citation>
    <scope>NUCLEOTIDE SEQUENCE [LARGE SCALE GENOMIC DNA]</scope>
    <source>
        <strain evidence="2 3">GDMCC 1.1325</strain>
    </source>
</reference>